<accession>A0ABS7JSR0</accession>
<evidence type="ECO:0008006" key="5">
    <source>
        <dbReference type="Google" id="ProtNLM"/>
    </source>
</evidence>
<organism evidence="3 4">
    <name type="scientific">Qipengyuania mesophila</name>
    <dbReference type="NCBI Taxonomy" id="2867246"/>
    <lineage>
        <taxon>Bacteria</taxon>
        <taxon>Pseudomonadati</taxon>
        <taxon>Pseudomonadota</taxon>
        <taxon>Alphaproteobacteria</taxon>
        <taxon>Sphingomonadales</taxon>
        <taxon>Erythrobacteraceae</taxon>
        <taxon>Qipengyuania</taxon>
    </lineage>
</organism>
<feature type="compositionally biased region" description="Acidic residues" evidence="1">
    <location>
        <begin position="2201"/>
        <end position="2215"/>
    </location>
</feature>
<dbReference type="InterPro" id="IPR012334">
    <property type="entry name" value="Pectin_lyas_fold"/>
</dbReference>
<feature type="chain" id="PRO_5046033042" description="Autotransporter domain-containing protein" evidence="2">
    <location>
        <begin position="22"/>
        <end position="2215"/>
    </location>
</feature>
<evidence type="ECO:0000256" key="1">
    <source>
        <dbReference type="SAM" id="MobiDB-lite"/>
    </source>
</evidence>
<sequence length="2215" mass="214107">MVRSINRRASLLLGGAGLAMAAALALPTPARADAFNGTPVFVRGSGNVDRSVSNIDTITITSSSAVLDWTIYEDGFGNALTFLPNGNTAYFQDGPGQGGFAVLNRILPSTNGNVVVFQGSVISRLQDASGNFSNGGMVAFYSPTGIIVGANAVFDVGQLLLTTLDPDLNSFDSYAAGGTLQLTGASGATAGVTIASGAQIGAPGEGSYFAVAAPQIAMRGNAYINGSTAYVAGEQVNLSYANGLFNIQIPVGTSVANPIDHSGTTGGPSSTGSGDNHLIYAVAKATTDPITMLLRGNLGFDTAASAGIDNGDIILSAGYDVFGRSVSTGAVNSSALEESISILGSANFSSSVLAGATGSFSVNSNAGAVDFADGLIARGARSVSLIAKSGNDVTITGDVDLEAEGTILGTGDVVGGTIDLLARDGAALSISGGLFADATPTQNNGDTTGGKVQLKADGGTLTIDGDVWLRAEGNDHFASGTLGDSFGGTTRLLANNAGTISLGGTLLMDALAFGNGRGGRRGIGGTSEVVAQSGGRVDVAGTATLRASGYGGDADGTLGVFDGGLGMGGTVQLLATGGTLNFGSDVLISAEGYGGEGAAAFGFGSGGDFGGAGVGGLGNIQSTDGNITIAGQSSLFVRGFGGQGASGGNGSGGIAQVFARGTGTIDLTSVSGSAHGLAGGGLGASGRGGDGQGGRSIIITQDTGAIHLTGDANMQANSFGGDGHTGGDAIGGNAGVYAIFGNIVVDGDAYLSTQAFGGDATVGFGGNGGNALGGTSYVQADGSQTLSASVTIGGNASAYAGGYGGTGGAGDGGSIAAGDGGDGTGGTYQGAPGTGGAFALAGRDNATLSIGGSTVLDALGFGGTGGTGGTGQAGGRGGDGNGGTTQAGTFSGRGDGSLGNGQASFNALYLAANGTGGQGGSGGGGLGAGGDGTGGFAGTFAIQSQVTATDISTIANGTGGSGATGGVGIGGNAGIGVVSGTLNASSFYGSATGTGGGATAGDAGDGIGGEVSIDSDGTLNVTGNMSLNALGYGGSSSTGLGGFGTGGLARFTSTGSATSTVGGTLSLNAFAVGGSGGDGGGGQGGTAELDLRGVSALTAGSLYGDAGGRGGNGAVAGAATGGDASILVGTGGNLLVERESFWQAGATGGSAIIGDAADAQGGTITVESRGGTITFNELLYMQAQGVGGAVIDGTGKGGSGRGGAIDISASGGGSLSFWSIQASAGGLGGTGSTAEGGDGFGGIVAVTAMDNGSRIDVLNERSLRRFDTINRGGMFAANGIGGNANGGSGAGGLGTGGEVYILAGAGSTIALPSTVDPTNPDSVGFTSIIARGYGGGSSVNGGRGGDGMSGTIEVLANGGTFTSGEMLASVFGQGGNSLNSALNISGGNAFGGTRIFSASNGGSMRVNMIGGGAGAVGGNGSGTGIGGDATGGSAFLVVDNADVTFVGRGLFFAGASGGSGRIGGDATGGNVYVSLANGASVNVVPDAEGNAYLGLGTSAIGGEGTERGGAARGDQVTLGISNSTFDGQLLVNTDAFGGGASNGTGGDARGGSFSMLTQNSQVLLGTGSEISTSAFGGSGLVGGSAIGGMSAFNIFEGTALDVYGAPSGLSLLTVDANATAGTGSNGDGDATGGAVQWFVRGGSVTAPSIVLNARATTGTGTATAGTLGLTAADNANVGIGLLQMDASAEAAGTGTASGGLANLVSRGQSEIQLGTLEIDADGADVAGYFEMFANGGTLGIENAYIQATGASAGGLSRIVANGGSVPISDYAQFILTGDLNINTSNGGLVGGPSVANPTATIFIQTPGTVRIDGDNDDQISFGGRELFITSNELDILDGARIGAQFLGLSVFGNDNITVIGGNTDTPGYTLTQAELGRIEAGAASFSTSFDGMASDDLLFRDTTIFGSLDDGVSDLSIEARVVRVEGMVTYREAAATDYFGIFADRLEIVTPGGIQILDPSGNLTGTFEFEGGNFWMADADTIARLRDDVAFDGRNDLLATAATGSDDPLGYLRAGDVLIDIEETFLVRNTGTAAAPGGITVTGTLTIDGDGVEFPIDAFAYGRRQNSDGSFTTGEAFFELIDFTGGEDADPQDPVTYDDNAQFNNCGINSGECAVIEQPEEPEVPDEREEVLEEIDEEAPAAAVTTTEPIAAAPVEQSEQDSNVEFGSDFPALLSASLVVQEDAIDDPVTSGGDIALYGSGEEDPGEDDEEEGDE</sequence>
<protein>
    <recommendedName>
        <fullName evidence="5">Autotransporter domain-containing protein</fullName>
    </recommendedName>
</protein>
<comment type="caution">
    <text evidence="3">The sequence shown here is derived from an EMBL/GenBank/DDBJ whole genome shotgun (WGS) entry which is preliminary data.</text>
</comment>
<dbReference type="InterPro" id="IPR006311">
    <property type="entry name" value="TAT_signal"/>
</dbReference>
<keyword evidence="2" id="KW-0732">Signal</keyword>
<dbReference type="RefSeq" id="WP_221601055.1">
    <property type="nucleotide sequence ID" value="NZ_JAIGNU010000001.1"/>
</dbReference>
<feature type="region of interest" description="Disordered" evidence="1">
    <location>
        <begin position="2185"/>
        <end position="2215"/>
    </location>
</feature>
<dbReference type="Proteomes" id="UP000782554">
    <property type="component" value="Unassembled WGS sequence"/>
</dbReference>
<dbReference type="EMBL" id="JAIGNU010000001">
    <property type="protein sequence ID" value="MBX7500631.1"/>
    <property type="molecule type" value="Genomic_DNA"/>
</dbReference>
<evidence type="ECO:0000313" key="3">
    <source>
        <dbReference type="EMBL" id="MBX7500631.1"/>
    </source>
</evidence>
<evidence type="ECO:0000256" key="2">
    <source>
        <dbReference type="SAM" id="SignalP"/>
    </source>
</evidence>
<gene>
    <name evidence="3" type="ORF">K3181_04170</name>
</gene>
<proteinExistence type="predicted"/>
<feature type="signal peptide" evidence="2">
    <location>
        <begin position="1"/>
        <end position="21"/>
    </location>
</feature>
<dbReference type="PROSITE" id="PS51318">
    <property type="entry name" value="TAT"/>
    <property type="match status" value="1"/>
</dbReference>
<reference evidence="3 4" key="1">
    <citation type="submission" date="2021-08" db="EMBL/GenBank/DDBJ databases">
        <title>Comparative Genomics Analysis of the Genus Qipengyuania Reveals Extensive Genetic Diversity and Metabolic Versatility, Including the Description of Fifteen Novel Species.</title>
        <authorList>
            <person name="Liu Y."/>
        </authorList>
    </citation>
    <scope>NUCLEOTIDE SEQUENCE [LARGE SCALE GENOMIC DNA]</scope>
    <source>
        <strain evidence="3 4">YG27</strain>
    </source>
</reference>
<name>A0ABS7JSR0_9SPHN</name>
<keyword evidence="4" id="KW-1185">Reference proteome</keyword>
<evidence type="ECO:0000313" key="4">
    <source>
        <dbReference type="Proteomes" id="UP000782554"/>
    </source>
</evidence>
<dbReference type="Gene3D" id="2.160.20.10">
    <property type="entry name" value="Single-stranded right-handed beta-helix, Pectin lyase-like"/>
    <property type="match status" value="1"/>
</dbReference>
<feature type="region of interest" description="Disordered" evidence="1">
    <location>
        <begin position="867"/>
        <end position="889"/>
    </location>
</feature>